<accession>A0A6A5YAL6</accession>
<name>A0A6A5YAL6_9PLEO</name>
<dbReference type="Proteomes" id="UP000799778">
    <property type="component" value="Unassembled WGS sequence"/>
</dbReference>
<protein>
    <submittedName>
        <fullName evidence="1">Uncharacterized protein</fullName>
    </submittedName>
</protein>
<reference evidence="1" key="1">
    <citation type="journal article" date="2020" name="Stud. Mycol.">
        <title>101 Dothideomycetes genomes: a test case for predicting lifestyles and emergence of pathogens.</title>
        <authorList>
            <person name="Haridas S."/>
            <person name="Albert R."/>
            <person name="Binder M."/>
            <person name="Bloem J."/>
            <person name="Labutti K."/>
            <person name="Salamov A."/>
            <person name="Andreopoulos B."/>
            <person name="Baker S."/>
            <person name="Barry K."/>
            <person name="Bills G."/>
            <person name="Bluhm B."/>
            <person name="Cannon C."/>
            <person name="Castanera R."/>
            <person name="Culley D."/>
            <person name="Daum C."/>
            <person name="Ezra D."/>
            <person name="Gonzalez J."/>
            <person name="Henrissat B."/>
            <person name="Kuo A."/>
            <person name="Liang C."/>
            <person name="Lipzen A."/>
            <person name="Lutzoni F."/>
            <person name="Magnuson J."/>
            <person name="Mondo S."/>
            <person name="Nolan M."/>
            <person name="Ohm R."/>
            <person name="Pangilinan J."/>
            <person name="Park H.-J."/>
            <person name="Ramirez L."/>
            <person name="Alfaro M."/>
            <person name="Sun H."/>
            <person name="Tritt A."/>
            <person name="Yoshinaga Y."/>
            <person name="Zwiers L.-H."/>
            <person name="Turgeon B."/>
            <person name="Goodwin S."/>
            <person name="Spatafora J."/>
            <person name="Crous P."/>
            <person name="Grigoriev I."/>
        </authorList>
    </citation>
    <scope>NUCLEOTIDE SEQUENCE</scope>
    <source>
        <strain evidence="1">CBS 175.79</strain>
    </source>
</reference>
<evidence type="ECO:0000313" key="1">
    <source>
        <dbReference type="EMBL" id="KAF2022067.1"/>
    </source>
</evidence>
<dbReference type="EMBL" id="ML978066">
    <property type="protein sequence ID" value="KAF2022067.1"/>
    <property type="molecule type" value="Genomic_DNA"/>
</dbReference>
<dbReference type="RefSeq" id="XP_033390406.1">
    <property type="nucleotide sequence ID" value="XM_033524356.1"/>
</dbReference>
<dbReference type="GeneID" id="54281753"/>
<keyword evidence="2" id="KW-1185">Reference proteome</keyword>
<proteinExistence type="predicted"/>
<organism evidence="1 2">
    <name type="scientific">Aaosphaeria arxii CBS 175.79</name>
    <dbReference type="NCBI Taxonomy" id="1450172"/>
    <lineage>
        <taxon>Eukaryota</taxon>
        <taxon>Fungi</taxon>
        <taxon>Dikarya</taxon>
        <taxon>Ascomycota</taxon>
        <taxon>Pezizomycotina</taxon>
        <taxon>Dothideomycetes</taxon>
        <taxon>Pleosporomycetidae</taxon>
        <taxon>Pleosporales</taxon>
        <taxon>Pleosporales incertae sedis</taxon>
        <taxon>Aaosphaeria</taxon>
    </lineage>
</organism>
<gene>
    <name evidence="1" type="ORF">BU24DRAFT_36791</name>
</gene>
<sequence length="161" mass="18375">MKFVLSCLPLSRSNFRLACTVQSISARYQLHQKKCMLEIVLTGFLPTSSWFLLARTFMPHPTTPVIPSTLNLDNLYEAEAHHQATRTLDNCTHQPTHLPRLFPTSPSKKECLKRNLKSRGTTNWQLAVSQPRPQLNLTPTPFLRVRSRSSLFSREAAEVCE</sequence>
<dbReference type="AlphaFoldDB" id="A0A6A5YAL6"/>
<evidence type="ECO:0000313" key="2">
    <source>
        <dbReference type="Proteomes" id="UP000799778"/>
    </source>
</evidence>